<organism evidence="1 2">
    <name type="scientific">Leucogyrophana mollusca</name>
    <dbReference type="NCBI Taxonomy" id="85980"/>
    <lineage>
        <taxon>Eukaryota</taxon>
        <taxon>Fungi</taxon>
        <taxon>Dikarya</taxon>
        <taxon>Basidiomycota</taxon>
        <taxon>Agaricomycotina</taxon>
        <taxon>Agaricomycetes</taxon>
        <taxon>Agaricomycetidae</taxon>
        <taxon>Boletales</taxon>
        <taxon>Boletales incertae sedis</taxon>
        <taxon>Leucogyrophana</taxon>
    </lineage>
</organism>
<dbReference type="Proteomes" id="UP000790709">
    <property type="component" value="Unassembled WGS sequence"/>
</dbReference>
<protein>
    <submittedName>
        <fullName evidence="1">Uncharacterized protein</fullName>
    </submittedName>
</protein>
<proteinExistence type="predicted"/>
<comment type="caution">
    <text evidence="1">The sequence shown here is derived from an EMBL/GenBank/DDBJ whole genome shotgun (WGS) entry which is preliminary data.</text>
</comment>
<sequence>MDIDGDVSHGIASTHSIFERIPLDVLYRIIYFVSVQDIIRLRQVSKFLQEITEARSIWSNAYRTTSLARRLGPFPHQSTATLKDLLFQSAKIACNWAPNIPRPTAKHPIEVKQGDCCHSLLLGRWLMFVDESRTQIRCFDLDSADRDCASSIVYNNNGTPISDFHSVSTTSVGGHDLALVIVRERPGTSMDRIKILKVLGHEGPLISFEPAQTYSISWKSTSLRSVIGPRLLVISGEQLVICPKEVLYVDLATYQTYKMTFTVPVEHYIPTHVSFISCATHLLVLRSFLTTDNTSHTIIDVFPLASANMAPKPGSLDPSHSGEWPSYFNGTHLLCDPSLHSQIDDPRISFVFVSSRNIGKRFATAFYGVAHLTLSNKMILLETQELFRQVQGQHFFICPCLNGSTRAICISSPSFAARLFLGEGLEHAISAITLTVDESSAVTLSTSAVKLPGMSPCAAVIGFDGNHGRIVWRTSTPHGSILEAVDFA</sequence>
<name>A0ACB8BT30_9AGAM</name>
<evidence type="ECO:0000313" key="2">
    <source>
        <dbReference type="Proteomes" id="UP000790709"/>
    </source>
</evidence>
<gene>
    <name evidence="1" type="ORF">BV22DRAFT_1117780</name>
</gene>
<reference evidence="1" key="1">
    <citation type="journal article" date="2021" name="New Phytol.">
        <title>Evolutionary innovations through gain and loss of genes in the ectomycorrhizal Boletales.</title>
        <authorList>
            <person name="Wu G."/>
            <person name="Miyauchi S."/>
            <person name="Morin E."/>
            <person name="Kuo A."/>
            <person name="Drula E."/>
            <person name="Varga T."/>
            <person name="Kohler A."/>
            <person name="Feng B."/>
            <person name="Cao Y."/>
            <person name="Lipzen A."/>
            <person name="Daum C."/>
            <person name="Hundley H."/>
            <person name="Pangilinan J."/>
            <person name="Johnson J."/>
            <person name="Barry K."/>
            <person name="LaButti K."/>
            <person name="Ng V."/>
            <person name="Ahrendt S."/>
            <person name="Min B."/>
            <person name="Choi I.G."/>
            <person name="Park H."/>
            <person name="Plett J.M."/>
            <person name="Magnuson J."/>
            <person name="Spatafora J.W."/>
            <person name="Nagy L.G."/>
            <person name="Henrissat B."/>
            <person name="Grigoriev I.V."/>
            <person name="Yang Z.L."/>
            <person name="Xu J."/>
            <person name="Martin F.M."/>
        </authorList>
    </citation>
    <scope>NUCLEOTIDE SEQUENCE</scope>
    <source>
        <strain evidence="1">KUC20120723A-06</strain>
    </source>
</reference>
<accession>A0ACB8BT30</accession>
<evidence type="ECO:0000313" key="1">
    <source>
        <dbReference type="EMBL" id="KAH7928048.1"/>
    </source>
</evidence>
<dbReference type="EMBL" id="MU266357">
    <property type="protein sequence ID" value="KAH7928048.1"/>
    <property type="molecule type" value="Genomic_DNA"/>
</dbReference>
<keyword evidence="2" id="KW-1185">Reference proteome</keyword>